<protein>
    <recommendedName>
        <fullName evidence="4">Invertebrate defensins family profile domain-containing protein</fullName>
    </recommendedName>
</protein>
<dbReference type="AlphaFoldDB" id="A0A653C1F4"/>
<sequence length="71" mass="7906">MKRLLAITAVLVLVSGVISATEEKESEVNFPDQSLKQSDRLMVCLTNLCRQKCFEEQQLSGICQDGKCICI</sequence>
<organism evidence="2 3">
    <name type="scientific">Callosobruchus maculatus</name>
    <name type="common">Southern cowpea weevil</name>
    <name type="synonym">Pulse bruchid</name>
    <dbReference type="NCBI Taxonomy" id="64391"/>
    <lineage>
        <taxon>Eukaryota</taxon>
        <taxon>Metazoa</taxon>
        <taxon>Ecdysozoa</taxon>
        <taxon>Arthropoda</taxon>
        <taxon>Hexapoda</taxon>
        <taxon>Insecta</taxon>
        <taxon>Pterygota</taxon>
        <taxon>Neoptera</taxon>
        <taxon>Endopterygota</taxon>
        <taxon>Coleoptera</taxon>
        <taxon>Polyphaga</taxon>
        <taxon>Cucujiformia</taxon>
        <taxon>Chrysomeloidea</taxon>
        <taxon>Chrysomelidae</taxon>
        <taxon>Bruchinae</taxon>
        <taxon>Bruchini</taxon>
        <taxon>Callosobruchus</taxon>
    </lineage>
</organism>
<dbReference type="EMBL" id="CAACVG010006790">
    <property type="protein sequence ID" value="VEN41704.1"/>
    <property type="molecule type" value="Genomic_DNA"/>
</dbReference>
<feature type="chain" id="PRO_5024951732" description="Invertebrate defensins family profile domain-containing protein" evidence="1">
    <location>
        <begin position="21"/>
        <end position="71"/>
    </location>
</feature>
<evidence type="ECO:0000256" key="1">
    <source>
        <dbReference type="SAM" id="SignalP"/>
    </source>
</evidence>
<reference evidence="2 3" key="1">
    <citation type="submission" date="2019-01" db="EMBL/GenBank/DDBJ databases">
        <authorList>
            <person name="Sayadi A."/>
        </authorList>
    </citation>
    <scope>NUCLEOTIDE SEQUENCE [LARGE SCALE GENOMIC DNA]</scope>
</reference>
<dbReference type="Proteomes" id="UP000410492">
    <property type="component" value="Unassembled WGS sequence"/>
</dbReference>
<evidence type="ECO:0008006" key="4">
    <source>
        <dbReference type="Google" id="ProtNLM"/>
    </source>
</evidence>
<proteinExistence type="predicted"/>
<keyword evidence="1" id="KW-0732">Signal</keyword>
<accession>A0A653C1F4</accession>
<feature type="signal peptide" evidence="1">
    <location>
        <begin position="1"/>
        <end position="20"/>
    </location>
</feature>
<evidence type="ECO:0000313" key="2">
    <source>
        <dbReference type="EMBL" id="VEN41704.1"/>
    </source>
</evidence>
<evidence type="ECO:0000313" key="3">
    <source>
        <dbReference type="Proteomes" id="UP000410492"/>
    </source>
</evidence>
<keyword evidence="3" id="KW-1185">Reference proteome</keyword>
<name>A0A653C1F4_CALMS</name>
<gene>
    <name evidence="2" type="ORF">CALMAC_LOCUS5445</name>
</gene>